<evidence type="ECO:0000313" key="1">
    <source>
        <dbReference type="EMBL" id="SDQ82001.1"/>
    </source>
</evidence>
<reference evidence="2" key="1">
    <citation type="submission" date="2016-10" db="EMBL/GenBank/DDBJ databases">
        <authorList>
            <person name="Varghese N."/>
            <person name="Submissions S."/>
        </authorList>
    </citation>
    <scope>NUCLEOTIDE SEQUENCE [LARGE SCALE GENOMIC DNA]</scope>
    <source>
        <strain evidence="2">DSM 17072</strain>
    </source>
</reference>
<proteinExistence type="predicted"/>
<keyword evidence="2" id="KW-1185">Reference proteome</keyword>
<organism evidence="1 2">
    <name type="scientific">Chryseobacterium soldanellicola</name>
    <dbReference type="NCBI Taxonomy" id="311333"/>
    <lineage>
        <taxon>Bacteria</taxon>
        <taxon>Pseudomonadati</taxon>
        <taxon>Bacteroidota</taxon>
        <taxon>Flavobacteriia</taxon>
        <taxon>Flavobacteriales</taxon>
        <taxon>Weeksellaceae</taxon>
        <taxon>Chryseobacterium group</taxon>
        <taxon>Chryseobacterium</taxon>
    </lineage>
</organism>
<dbReference type="STRING" id="311333.SAMN05421664_2724"/>
<dbReference type="AlphaFoldDB" id="A0A1H1DZS0"/>
<protein>
    <recommendedName>
        <fullName evidence="3">HEAT repeat domain-containing protein</fullName>
    </recommendedName>
</protein>
<accession>A0A1H1DZS0</accession>
<gene>
    <name evidence="1" type="ORF">SAMN05421664_2724</name>
</gene>
<name>A0A1H1DZS0_9FLAO</name>
<sequence length="170" mass="19939">MKNSIKTIISKLYKNTITKDSFIKKYEQEQEKDVDELYIKKLIEKGIENKSASDIEEAVVLIYSDNFDNYEYIKELCDILLESWHFKHEDIVRILQDLKDPSTIDCLHKVAEMHFDYLDYDDTYQLARKSIKALSAIDNVDAINKLYILSNSKISIISEYAKKELKNKGL</sequence>
<evidence type="ECO:0008006" key="3">
    <source>
        <dbReference type="Google" id="ProtNLM"/>
    </source>
</evidence>
<evidence type="ECO:0000313" key="2">
    <source>
        <dbReference type="Proteomes" id="UP000199627"/>
    </source>
</evidence>
<dbReference type="OrthoDB" id="65842at2"/>
<dbReference type="Proteomes" id="UP000199627">
    <property type="component" value="Unassembled WGS sequence"/>
</dbReference>
<dbReference type="EMBL" id="FNKL01000003">
    <property type="protein sequence ID" value="SDQ82001.1"/>
    <property type="molecule type" value="Genomic_DNA"/>
</dbReference>
<dbReference type="RefSeq" id="WP_089756250.1">
    <property type="nucleotide sequence ID" value="NZ_FNKL01000003.1"/>
</dbReference>